<evidence type="ECO:0000313" key="10">
    <source>
        <dbReference type="EMBL" id="JAC81776.1"/>
    </source>
</evidence>
<reference evidence="10" key="1">
    <citation type="submission" date="2014-05" db="EMBL/GenBank/DDBJ databases">
        <title>The transcriptome of the halophilic microalga Tetraselmis sp. GSL018 isolated from the Great Salt Lake, Utah.</title>
        <authorList>
            <person name="Jinkerson R.E."/>
            <person name="D'Adamo S."/>
            <person name="Posewitz M.C."/>
        </authorList>
    </citation>
    <scope>NUCLEOTIDE SEQUENCE</scope>
    <source>
        <strain evidence="10">GSL018</strain>
    </source>
</reference>
<evidence type="ECO:0000256" key="3">
    <source>
        <dbReference type="ARBA" id="ARBA00016266"/>
    </source>
</evidence>
<dbReference type="FunFam" id="3.90.79.10:FF:000020">
    <property type="entry name" value="Pre-mRNA cleavage factor Im subunit 2"/>
    <property type="match status" value="1"/>
</dbReference>
<evidence type="ECO:0000256" key="7">
    <source>
        <dbReference type="ARBA" id="ARBA00054854"/>
    </source>
</evidence>
<dbReference type="EMBL" id="GBEZ01003357">
    <property type="protein sequence ID" value="JAC81776.1"/>
    <property type="molecule type" value="Transcribed_RNA"/>
</dbReference>
<dbReference type="SUPFAM" id="SSF55811">
    <property type="entry name" value="Nudix"/>
    <property type="match status" value="1"/>
</dbReference>
<dbReference type="InterPro" id="IPR016706">
    <property type="entry name" value="Cleav_polyA_spec_factor_su5"/>
</dbReference>
<accession>A0A061SGC6</accession>
<evidence type="ECO:0000259" key="9">
    <source>
        <dbReference type="PROSITE" id="PS51462"/>
    </source>
</evidence>
<keyword evidence="6" id="KW-0539">Nucleus</keyword>
<evidence type="ECO:0000256" key="5">
    <source>
        <dbReference type="ARBA" id="ARBA00022884"/>
    </source>
</evidence>
<keyword evidence="5" id="KW-0694">RNA-binding</keyword>
<protein>
    <recommendedName>
        <fullName evidence="3">Cleavage and polyadenylation specificity factor subunit 5</fullName>
    </recommendedName>
</protein>
<dbReference type="GO" id="GO:0031124">
    <property type="term" value="P:mRNA 3'-end processing"/>
    <property type="evidence" value="ECO:0007669"/>
    <property type="project" value="InterPro"/>
</dbReference>
<evidence type="ECO:0000256" key="4">
    <source>
        <dbReference type="ARBA" id="ARBA00022664"/>
    </source>
</evidence>
<evidence type="ECO:0000256" key="1">
    <source>
        <dbReference type="ARBA" id="ARBA00004123"/>
    </source>
</evidence>
<dbReference type="Gene3D" id="3.90.79.10">
    <property type="entry name" value="Nucleoside Triphosphate Pyrophosphohydrolase"/>
    <property type="match status" value="1"/>
</dbReference>
<dbReference type="PROSITE" id="PS51462">
    <property type="entry name" value="NUDIX"/>
    <property type="match status" value="1"/>
</dbReference>
<comment type="subcellular location">
    <subcellularLocation>
        <location evidence="1">Nucleus</location>
    </subcellularLocation>
</comment>
<evidence type="ECO:0000256" key="8">
    <source>
        <dbReference type="SAM" id="MobiDB-lite"/>
    </source>
</evidence>
<evidence type="ECO:0000256" key="2">
    <source>
        <dbReference type="ARBA" id="ARBA00009710"/>
    </source>
</evidence>
<comment type="function">
    <text evidence="7">Component of the cleavage factor Im (CFIm) complex that plays a key role in pre-mRNA 3'-processing. Involved in association with CPSF6 or CPSF7 in pre-MRNA 3'-end poly(A) site cleavage and poly(A) addition. NUDT21/CPSF5 binds to cleavage and polyadenylation RNA substrates. The homodimer mediates simultaneous sequence-specific recognition of two 5'-UGUA-3' elements within the pre-mRNA. Binds to, but does not hydrolyze mono- and di-adenosine nucleotides. May have a role in mRNA export.</text>
</comment>
<comment type="similarity">
    <text evidence="2">Belongs to the Nudix hydrolase family. CPSF5 subfamily.</text>
</comment>
<name>A0A061SGC6_9CHLO</name>
<dbReference type="AlphaFoldDB" id="A0A061SGC6"/>
<dbReference type="GO" id="GO:0003729">
    <property type="term" value="F:mRNA binding"/>
    <property type="evidence" value="ECO:0007669"/>
    <property type="project" value="InterPro"/>
</dbReference>
<feature type="non-terminal residue" evidence="10">
    <location>
        <position position="1"/>
    </location>
</feature>
<feature type="region of interest" description="Disordered" evidence="8">
    <location>
        <begin position="207"/>
        <end position="244"/>
    </location>
</feature>
<dbReference type="InterPro" id="IPR015797">
    <property type="entry name" value="NUDIX_hydrolase-like_dom_sf"/>
</dbReference>
<sequence>GVAMASSGETAITIYPIGNYNFGVKNPRHEKDKSVVDRLARMRLKYLKEGARRSVEGVLLVQEHNHPHVLLLQIGNTFFKLPGGRLRPGETEIDGLKRKLVNNLSPTQESLATDWEIGDCVGIYWRPNFENNILYPYLPPHITKPKECKKLFVVPLPERCYFSVPRNLKLMAVPLFELYENIQHYGPIISSLPQMLSRFRFTMTGGIPPEPSRLEFPSAKAAGTLDQEGDPGEKQDSEVQAEAQ</sequence>
<dbReference type="Pfam" id="PF13869">
    <property type="entry name" value="NUDIX_2"/>
    <property type="match status" value="1"/>
</dbReference>
<dbReference type="CDD" id="cd18871">
    <property type="entry name" value="NUDIX_Cfim25_Nudt21"/>
    <property type="match status" value="1"/>
</dbReference>
<dbReference type="InterPro" id="IPR000086">
    <property type="entry name" value="NUDIX_hydrolase_dom"/>
</dbReference>
<feature type="domain" description="Nudix hydrolase" evidence="9">
    <location>
        <begin position="51"/>
        <end position="177"/>
    </location>
</feature>
<organism evidence="10">
    <name type="scientific">Tetraselmis sp. GSL018</name>
    <dbReference type="NCBI Taxonomy" id="582737"/>
    <lineage>
        <taxon>Eukaryota</taxon>
        <taxon>Viridiplantae</taxon>
        <taxon>Chlorophyta</taxon>
        <taxon>core chlorophytes</taxon>
        <taxon>Chlorodendrophyceae</taxon>
        <taxon>Chlorodendrales</taxon>
        <taxon>Chlorodendraceae</taxon>
        <taxon>Tetraselmis</taxon>
    </lineage>
</organism>
<dbReference type="PANTHER" id="PTHR13047">
    <property type="entry name" value="PRE-MRNA CLEAVAGE FACTOR IM, 25KD SUBUNIT"/>
    <property type="match status" value="1"/>
</dbReference>
<proteinExistence type="inferred from homology"/>
<dbReference type="GO" id="GO:0005849">
    <property type="term" value="C:mRNA cleavage factor complex"/>
    <property type="evidence" value="ECO:0007669"/>
    <property type="project" value="InterPro"/>
</dbReference>
<evidence type="ECO:0000256" key="6">
    <source>
        <dbReference type="ARBA" id="ARBA00023242"/>
    </source>
</evidence>
<keyword evidence="4" id="KW-0507">mRNA processing</keyword>
<gene>
    <name evidence="10" type="primary">CPSF5</name>
    <name evidence="10" type="ORF">TSPGSL018_7165</name>
</gene>